<dbReference type="VEuPathDB" id="FungiDB:F4678DRAFT_430385"/>
<organism evidence="11 12">
    <name type="scientific">Xylaria arbuscula</name>
    <dbReference type="NCBI Taxonomy" id="114810"/>
    <lineage>
        <taxon>Eukaryota</taxon>
        <taxon>Fungi</taxon>
        <taxon>Dikarya</taxon>
        <taxon>Ascomycota</taxon>
        <taxon>Pezizomycotina</taxon>
        <taxon>Sordariomycetes</taxon>
        <taxon>Xylariomycetidae</taxon>
        <taxon>Xylariales</taxon>
        <taxon>Xylariaceae</taxon>
        <taxon>Xylaria</taxon>
    </lineage>
</organism>
<proteinExistence type="inferred from homology"/>
<accession>A0A9W8TND0</accession>
<name>A0A9W8TND0_9PEZI</name>
<evidence type="ECO:0000313" key="11">
    <source>
        <dbReference type="EMBL" id="KAJ3577268.1"/>
    </source>
</evidence>
<keyword evidence="4 8" id="KW-0479">Metal-binding</keyword>
<evidence type="ECO:0000256" key="9">
    <source>
        <dbReference type="RuleBase" id="RU000461"/>
    </source>
</evidence>
<feature type="transmembrane region" description="Helical" evidence="10">
    <location>
        <begin position="12"/>
        <end position="34"/>
    </location>
</feature>
<dbReference type="PRINTS" id="PR00463">
    <property type="entry name" value="EP450I"/>
</dbReference>
<evidence type="ECO:0000256" key="3">
    <source>
        <dbReference type="ARBA" id="ARBA00022617"/>
    </source>
</evidence>
<reference evidence="11" key="1">
    <citation type="submission" date="2022-07" db="EMBL/GenBank/DDBJ databases">
        <title>Genome Sequence of Xylaria arbuscula.</title>
        <authorList>
            <person name="Buettner E."/>
        </authorList>
    </citation>
    <scope>NUCLEOTIDE SEQUENCE</scope>
    <source>
        <strain evidence="11">VT107</strain>
    </source>
</reference>
<evidence type="ECO:0000256" key="6">
    <source>
        <dbReference type="ARBA" id="ARBA00023004"/>
    </source>
</evidence>
<evidence type="ECO:0008006" key="13">
    <source>
        <dbReference type="Google" id="ProtNLM"/>
    </source>
</evidence>
<dbReference type="Gene3D" id="1.10.630.10">
    <property type="entry name" value="Cytochrome P450"/>
    <property type="match status" value="1"/>
</dbReference>
<protein>
    <recommendedName>
        <fullName evidence="13">Trichodiene oxygenase</fullName>
    </recommendedName>
</protein>
<keyword evidence="10" id="KW-1133">Transmembrane helix</keyword>
<evidence type="ECO:0000256" key="4">
    <source>
        <dbReference type="ARBA" id="ARBA00022723"/>
    </source>
</evidence>
<evidence type="ECO:0000256" key="8">
    <source>
        <dbReference type="PIRSR" id="PIRSR602401-1"/>
    </source>
</evidence>
<keyword evidence="7 9" id="KW-0503">Monooxygenase</keyword>
<keyword evidence="6 8" id="KW-0408">Iron</keyword>
<dbReference type="PANTHER" id="PTHR24305">
    <property type="entry name" value="CYTOCHROME P450"/>
    <property type="match status" value="1"/>
</dbReference>
<evidence type="ECO:0000256" key="1">
    <source>
        <dbReference type="ARBA" id="ARBA00001971"/>
    </source>
</evidence>
<dbReference type="InterPro" id="IPR036396">
    <property type="entry name" value="Cyt_P450_sf"/>
</dbReference>
<dbReference type="PROSITE" id="PS00086">
    <property type="entry name" value="CYTOCHROME_P450"/>
    <property type="match status" value="1"/>
</dbReference>
<keyword evidence="12" id="KW-1185">Reference proteome</keyword>
<dbReference type="AlphaFoldDB" id="A0A9W8TND0"/>
<sequence length="463" mass="52033">MTQINQFMAAIYWPYVVAGGVILVSTVALYRLFFHPLAMFPGPKLAAVTRGYEAYYDVVRNGQYTFKIAEMHKKYGPIVRISPYELHISDPDFYDKIYSREGEWDKYAWAYDAFGAPLSTICAIDHNVHKHRRAAVNPFFSKANVAAKSGIILRLVKQLCSRIDEFADESNVTKLSLNAAISALTRDVATEFILGKRGSVACNETSALDMVSICSTIDSAVASGKSDPDAPRTIVHQIVDSDLPKEEKSLKRICDEVGTITGAAFETTANSIRLTLYHIYNDPEVLDRLRAELNSTRQGKQEPKLSISSLEQLPYLTAVLLEGLRLSPATATRANRIASNHEIFFRGRRIPAKTPVGMTTYLMHRDPDIYPDAEKFNPQRWLDLQERWRLEKFYAPFSKGPRNCLGMHLAWAELYMTVAAIVEQFNLIFDSSALNDLTCTSDQFIIGTSGRNGLHVTARRVKE</sequence>
<dbReference type="PANTHER" id="PTHR24305:SF157">
    <property type="entry name" value="N-ACETYLTRYPTOPHAN 6-HYDROXYLASE IVOC-RELATED"/>
    <property type="match status" value="1"/>
</dbReference>
<comment type="similarity">
    <text evidence="2 9">Belongs to the cytochrome P450 family.</text>
</comment>
<keyword evidence="10" id="KW-0472">Membrane</keyword>
<dbReference type="InterPro" id="IPR050121">
    <property type="entry name" value="Cytochrome_P450_monoxygenase"/>
</dbReference>
<keyword evidence="10" id="KW-0812">Transmembrane</keyword>
<gene>
    <name evidence="11" type="ORF">NPX13_g3298</name>
</gene>
<evidence type="ECO:0000256" key="5">
    <source>
        <dbReference type="ARBA" id="ARBA00023002"/>
    </source>
</evidence>
<dbReference type="InterPro" id="IPR002401">
    <property type="entry name" value="Cyt_P450_E_grp-I"/>
</dbReference>
<dbReference type="EMBL" id="JANPWZ010000400">
    <property type="protein sequence ID" value="KAJ3577268.1"/>
    <property type="molecule type" value="Genomic_DNA"/>
</dbReference>
<dbReference type="GO" id="GO:0005506">
    <property type="term" value="F:iron ion binding"/>
    <property type="evidence" value="ECO:0007669"/>
    <property type="project" value="InterPro"/>
</dbReference>
<dbReference type="GO" id="GO:0020037">
    <property type="term" value="F:heme binding"/>
    <property type="evidence" value="ECO:0007669"/>
    <property type="project" value="InterPro"/>
</dbReference>
<dbReference type="PRINTS" id="PR00385">
    <property type="entry name" value="P450"/>
</dbReference>
<keyword evidence="5 9" id="KW-0560">Oxidoreductase</keyword>
<evidence type="ECO:0000256" key="2">
    <source>
        <dbReference type="ARBA" id="ARBA00010617"/>
    </source>
</evidence>
<dbReference type="SUPFAM" id="SSF48264">
    <property type="entry name" value="Cytochrome P450"/>
    <property type="match status" value="1"/>
</dbReference>
<dbReference type="InterPro" id="IPR017972">
    <property type="entry name" value="Cyt_P450_CS"/>
</dbReference>
<feature type="binding site" description="axial binding residue" evidence="8">
    <location>
        <position position="404"/>
    </location>
    <ligand>
        <name>heme</name>
        <dbReference type="ChEBI" id="CHEBI:30413"/>
    </ligand>
    <ligandPart>
        <name>Fe</name>
        <dbReference type="ChEBI" id="CHEBI:18248"/>
    </ligandPart>
</feature>
<dbReference type="Pfam" id="PF00067">
    <property type="entry name" value="p450"/>
    <property type="match status" value="2"/>
</dbReference>
<comment type="caution">
    <text evidence="11">The sequence shown here is derived from an EMBL/GenBank/DDBJ whole genome shotgun (WGS) entry which is preliminary data.</text>
</comment>
<evidence type="ECO:0000256" key="7">
    <source>
        <dbReference type="ARBA" id="ARBA00023033"/>
    </source>
</evidence>
<evidence type="ECO:0000313" key="12">
    <source>
        <dbReference type="Proteomes" id="UP001148614"/>
    </source>
</evidence>
<keyword evidence="3 8" id="KW-0349">Heme</keyword>
<dbReference type="GO" id="GO:0004497">
    <property type="term" value="F:monooxygenase activity"/>
    <property type="evidence" value="ECO:0007669"/>
    <property type="project" value="UniProtKB-KW"/>
</dbReference>
<evidence type="ECO:0000256" key="10">
    <source>
        <dbReference type="SAM" id="Phobius"/>
    </source>
</evidence>
<comment type="cofactor">
    <cofactor evidence="1 8">
        <name>heme</name>
        <dbReference type="ChEBI" id="CHEBI:30413"/>
    </cofactor>
</comment>
<dbReference type="CDD" id="cd11062">
    <property type="entry name" value="CYP58-like"/>
    <property type="match status" value="1"/>
</dbReference>
<dbReference type="InterPro" id="IPR001128">
    <property type="entry name" value="Cyt_P450"/>
</dbReference>
<dbReference type="Proteomes" id="UP001148614">
    <property type="component" value="Unassembled WGS sequence"/>
</dbReference>
<dbReference type="GO" id="GO:0016705">
    <property type="term" value="F:oxidoreductase activity, acting on paired donors, with incorporation or reduction of molecular oxygen"/>
    <property type="evidence" value="ECO:0007669"/>
    <property type="project" value="InterPro"/>
</dbReference>